<keyword evidence="6 7" id="KW-0472">Membrane</keyword>
<evidence type="ECO:0000256" key="1">
    <source>
        <dbReference type="ARBA" id="ARBA00004651"/>
    </source>
</evidence>
<reference evidence="9 10" key="1">
    <citation type="submission" date="2021-04" db="EMBL/GenBank/DDBJ databases">
        <title>Pseudomonas boanensis sp. nov., a bacterium isolated from river water used for household purposes in Boane District, Mozambique.</title>
        <authorList>
            <person name="Nicklasson M."/>
            <person name="Martin-Rodriguez A.J."/>
            <person name="Thorell K."/>
            <person name="Neves L."/>
            <person name="Mussagy A."/>
            <person name="Rydberg H.A."/>
            <person name="Hernroth B."/>
            <person name="Svensson-Stadler L."/>
            <person name="Sjoling A."/>
        </authorList>
    </citation>
    <scope>NUCLEOTIDE SEQUENCE [LARGE SCALE GENOMIC DNA]</scope>
    <source>
        <strain evidence="9 10">DB1</strain>
    </source>
</reference>
<keyword evidence="4 7" id="KW-0812">Transmembrane</keyword>
<dbReference type="CDD" id="cd16017">
    <property type="entry name" value="LptA"/>
    <property type="match status" value="1"/>
</dbReference>
<organism evidence="9 10">
    <name type="scientific">Metapseudomonas boanensis</name>
    <dbReference type="NCBI Taxonomy" id="2822138"/>
    <lineage>
        <taxon>Bacteria</taxon>
        <taxon>Pseudomonadati</taxon>
        <taxon>Pseudomonadota</taxon>
        <taxon>Gammaproteobacteria</taxon>
        <taxon>Pseudomonadales</taxon>
        <taxon>Pseudomonadaceae</taxon>
        <taxon>Metapseudomonas</taxon>
    </lineage>
</organism>
<dbReference type="GO" id="GO:0016740">
    <property type="term" value="F:transferase activity"/>
    <property type="evidence" value="ECO:0007669"/>
    <property type="project" value="UniProtKB-KW"/>
</dbReference>
<gene>
    <name evidence="9" type="ORF">J7302_06520</name>
</gene>
<feature type="transmembrane region" description="Helical" evidence="7">
    <location>
        <begin position="50"/>
        <end position="66"/>
    </location>
</feature>
<dbReference type="InterPro" id="IPR000917">
    <property type="entry name" value="Sulfatase_N"/>
</dbReference>
<dbReference type="InterPro" id="IPR017850">
    <property type="entry name" value="Alkaline_phosphatase_core_sf"/>
</dbReference>
<name>A0ABS5XDL9_9GAMM</name>
<dbReference type="PANTHER" id="PTHR30443:SF2">
    <property type="entry name" value="PHOSPHOETHANOLAMINE TRANSFERASE EPTC"/>
    <property type="match status" value="1"/>
</dbReference>
<feature type="transmembrane region" description="Helical" evidence="7">
    <location>
        <begin position="167"/>
        <end position="186"/>
    </location>
</feature>
<comment type="subcellular location">
    <subcellularLocation>
        <location evidence="1">Cell membrane</location>
        <topology evidence="1">Multi-pass membrane protein</topology>
    </subcellularLocation>
</comment>
<dbReference type="InterPro" id="IPR040423">
    <property type="entry name" value="PEA_transferase"/>
</dbReference>
<dbReference type="SUPFAM" id="SSF53649">
    <property type="entry name" value="Alkaline phosphatase-like"/>
    <property type="match status" value="1"/>
</dbReference>
<dbReference type="EMBL" id="JAGTIS010000002">
    <property type="protein sequence ID" value="MBT8765783.1"/>
    <property type="molecule type" value="Genomic_DNA"/>
</dbReference>
<comment type="caution">
    <text evidence="9">The sequence shown here is derived from an EMBL/GenBank/DDBJ whole genome shotgun (WGS) entry which is preliminary data.</text>
</comment>
<evidence type="ECO:0000256" key="6">
    <source>
        <dbReference type="ARBA" id="ARBA00023136"/>
    </source>
</evidence>
<protein>
    <submittedName>
        <fullName evidence="9">Phosphoethanolamine transferase</fullName>
    </submittedName>
</protein>
<evidence type="ECO:0000256" key="2">
    <source>
        <dbReference type="ARBA" id="ARBA00022475"/>
    </source>
</evidence>
<evidence type="ECO:0000256" key="3">
    <source>
        <dbReference type="ARBA" id="ARBA00022679"/>
    </source>
</evidence>
<keyword evidence="10" id="KW-1185">Reference proteome</keyword>
<feature type="transmembrane region" description="Helical" evidence="7">
    <location>
        <begin position="134"/>
        <end position="155"/>
    </location>
</feature>
<dbReference type="RefSeq" id="WP_215372005.1">
    <property type="nucleotide sequence ID" value="NZ_JAGTIS010000002.1"/>
</dbReference>
<keyword evidence="3 9" id="KW-0808">Transferase</keyword>
<dbReference type="Pfam" id="PF00884">
    <property type="entry name" value="Sulfatase"/>
    <property type="match status" value="1"/>
</dbReference>
<feature type="transmembrane region" description="Helical" evidence="7">
    <location>
        <begin position="71"/>
        <end position="87"/>
    </location>
</feature>
<evidence type="ECO:0000256" key="7">
    <source>
        <dbReference type="SAM" id="Phobius"/>
    </source>
</evidence>
<dbReference type="PANTHER" id="PTHR30443">
    <property type="entry name" value="INNER MEMBRANE PROTEIN"/>
    <property type="match status" value="1"/>
</dbReference>
<accession>A0ABS5XDL9</accession>
<evidence type="ECO:0000313" key="10">
    <source>
        <dbReference type="Proteomes" id="UP001519667"/>
    </source>
</evidence>
<keyword evidence="2" id="KW-1003">Cell membrane</keyword>
<feature type="transmembrane region" description="Helical" evidence="7">
    <location>
        <begin position="7"/>
        <end position="30"/>
    </location>
</feature>
<dbReference type="Proteomes" id="UP001519667">
    <property type="component" value="Unassembled WGS sequence"/>
</dbReference>
<feature type="domain" description="Sulfatase N-terminal" evidence="8">
    <location>
        <begin position="222"/>
        <end position="529"/>
    </location>
</feature>
<proteinExistence type="predicted"/>
<evidence type="ECO:0000256" key="4">
    <source>
        <dbReference type="ARBA" id="ARBA00022692"/>
    </source>
</evidence>
<evidence type="ECO:0000256" key="5">
    <source>
        <dbReference type="ARBA" id="ARBA00022989"/>
    </source>
</evidence>
<sequence>MIKGRSAVRVFVVLLILLVFLALVAVGGLLFLGRGEELKLVASILYSRKAEYLFFAGATYVSLLLLHKGRLISAVITFLVGLAWMLFHQPVSGFIGSLGVDSFSEAKDFDFEEAKFWLATMQETIKPDFRMKALALYLLYLLMAVSSFYLLKWWLHSRTFTKQYYAHIKLALSGLLVIGAILLTFLDSASLFFSNSESYLVVKSNFSNEPPEAVQAEGKVDVFVYVGESTSVMNMSLYGYPRDTTPRLKKVFDEDPNFILFENVFSTHTHTSPSLLEAFSFALHSEEDFLPIERRRRISVVDVLRKAKVDVRLISNQGMVGTWNQASSIIFKNAQNTFSTDSRRLGNSDGKAARPWDDAFFEAQLENLDFSSKSKASVTFLHSYAGHGEYLANIPEEWRVPVDGYFSSGSGVRMSEADYISIESVDAYDSAVKYIDYSVSKTIDYVRGLDAPAVLIYFSDHGDSVFTGKGHDSSRFTHEMARVPFFIYFNGPARLQRAELYRKYVTLAKSSRTASLAQLSATILDVAGVQVKNTATSKMDLKPVIGEEARLPPIVVREISDGISFVNLSAEKRARPKFDQFNFIDSTDADTSSYLDVKGGRILASDYCKKMELSFESARRRQIIGGCKSLSLIGLGNNLELVGDKK</sequence>
<keyword evidence="5 7" id="KW-1133">Transmembrane helix</keyword>
<dbReference type="InterPro" id="IPR058130">
    <property type="entry name" value="PEA_transf_C"/>
</dbReference>
<dbReference type="Gene3D" id="3.40.720.10">
    <property type="entry name" value="Alkaline Phosphatase, subunit A"/>
    <property type="match status" value="1"/>
</dbReference>
<evidence type="ECO:0000259" key="8">
    <source>
        <dbReference type="Pfam" id="PF00884"/>
    </source>
</evidence>
<evidence type="ECO:0000313" key="9">
    <source>
        <dbReference type="EMBL" id="MBT8765783.1"/>
    </source>
</evidence>